<keyword evidence="5 7" id="KW-0472">Membrane</keyword>
<evidence type="ECO:0000313" key="9">
    <source>
        <dbReference type="Proteomes" id="UP000002709"/>
    </source>
</evidence>
<evidence type="ECO:0000313" key="8">
    <source>
        <dbReference type="EMBL" id="ABB24656.1"/>
    </source>
</evidence>
<dbReference type="HOGENOM" id="CLU_049421_4_0_10"/>
<evidence type="ECO:0000256" key="5">
    <source>
        <dbReference type="ARBA" id="ARBA00023136"/>
    </source>
</evidence>
<protein>
    <submittedName>
        <fullName evidence="8">Acyltransferase, HtrB/MsbB family</fullName>
    </submittedName>
</protein>
<dbReference type="GO" id="GO:0009247">
    <property type="term" value="P:glycolipid biosynthetic process"/>
    <property type="evidence" value="ECO:0007669"/>
    <property type="project" value="UniProtKB-ARBA"/>
</dbReference>
<keyword evidence="7" id="KW-1133">Transmembrane helix</keyword>
<dbReference type="GO" id="GO:0005886">
    <property type="term" value="C:plasma membrane"/>
    <property type="evidence" value="ECO:0007669"/>
    <property type="project" value="UniProtKB-SubCell"/>
</dbReference>
<dbReference type="Proteomes" id="UP000002709">
    <property type="component" value="Chromosome"/>
</dbReference>
<dbReference type="GO" id="GO:0016746">
    <property type="term" value="F:acyltransferase activity"/>
    <property type="evidence" value="ECO:0007669"/>
    <property type="project" value="UniProtKB-KW"/>
</dbReference>
<evidence type="ECO:0000256" key="2">
    <source>
        <dbReference type="ARBA" id="ARBA00022475"/>
    </source>
</evidence>
<keyword evidence="2" id="KW-1003">Cell membrane</keyword>
<accession>Q3B1X5</accession>
<dbReference type="AlphaFoldDB" id="Q3B1X5"/>
<organism evidence="8 9">
    <name type="scientific">Chlorobium luteolum (strain DSM 273 / BCRC 81028 / 2530)</name>
    <name type="common">Pelodictyon luteolum</name>
    <dbReference type="NCBI Taxonomy" id="319225"/>
    <lineage>
        <taxon>Bacteria</taxon>
        <taxon>Pseudomonadati</taxon>
        <taxon>Chlorobiota</taxon>
        <taxon>Chlorobiia</taxon>
        <taxon>Chlorobiales</taxon>
        <taxon>Chlorobiaceae</taxon>
        <taxon>Chlorobium/Pelodictyon group</taxon>
        <taxon>Pelodictyon</taxon>
    </lineage>
</organism>
<dbReference type="STRING" id="319225.Plut_1802"/>
<keyword evidence="7" id="KW-0812">Transmembrane</keyword>
<proteinExistence type="predicted"/>
<dbReference type="Pfam" id="PF03279">
    <property type="entry name" value="Lip_A_acyltrans"/>
    <property type="match status" value="1"/>
</dbReference>
<comment type="subcellular location">
    <subcellularLocation>
        <location evidence="1">Cell inner membrane</location>
    </subcellularLocation>
</comment>
<evidence type="ECO:0000256" key="1">
    <source>
        <dbReference type="ARBA" id="ARBA00004533"/>
    </source>
</evidence>
<feature type="transmembrane region" description="Helical" evidence="7">
    <location>
        <begin position="21"/>
        <end position="38"/>
    </location>
</feature>
<evidence type="ECO:0000256" key="7">
    <source>
        <dbReference type="SAM" id="Phobius"/>
    </source>
</evidence>
<keyword evidence="6 8" id="KW-0012">Acyltransferase</keyword>
<dbReference type="PANTHER" id="PTHR30606:SF10">
    <property type="entry name" value="PHOSPHATIDYLINOSITOL MANNOSIDE ACYLTRANSFERASE"/>
    <property type="match status" value="1"/>
</dbReference>
<keyword evidence="3" id="KW-0997">Cell inner membrane</keyword>
<dbReference type="PANTHER" id="PTHR30606">
    <property type="entry name" value="LIPID A BIOSYNTHESIS LAUROYL ACYLTRANSFERASE"/>
    <property type="match status" value="1"/>
</dbReference>
<evidence type="ECO:0000256" key="3">
    <source>
        <dbReference type="ARBA" id="ARBA00022519"/>
    </source>
</evidence>
<dbReference type="eggNOG" id="COG1560">
    <property type="taxonomic scope" value="Bacteria"/>
</dbReference>
<dbReference type="KEGG" id="plt:Plut_1802"/>
<evidence type="ECO:0000256" key="6">
    <source>
        <dbReference type="ARBA" id="ARBA00023315"/>
    </source>
</evidence>
<sequence>MVELTSKKDDRLRRLSRSAETLIAWAVMLLGVLLRAVSRPAAMRFADLAGDAIHHVVGLRRDLVYRNLALTFPEKSQEEVRRIATVVYRNITRTFIDVLRFPLIREQADIDALVDMDVSPFWQGTENGRKGAVMLSAHYGNWELMAMAFGMKAKPMTIIVKELTNKALDEAMNRFRTLNGNSIVYQGDAVREGLRLLNEGGVLAILADQSDPGASAYGDFLGRRATMFQGAAVFALRAKVPLFVGMCRHAENGHYRVDVREIETADLKFCREDIETLTIRYTNVLEEYIYRWPEEWFWLHNRWKNA</sequence>
<dbReference type="InterPro" id="IPR004960">
    <property type="entry name" value="LipA_acyltrans"/>
</dbReference>
<keyword evidence="9" id="KW-1185">Reference proteome</keyword>
<name>Q3B1X5_CHLL3</name>
<dbReference type="EMBL" id="CP000096">
    <property type="protein sequence ID" value="ABB24656.1"/>
    <property type="molecule type" value="Genomic_DNA"/>
</dbReference>
<dbReference type="CDD" id="cd07984">
    <property type="entry name" value="LPLAT_LABLAT-like"/>
    <property type="match status" value="1"/>
</dbReference>
<keyword evidence="4 8" id="KW-0808">Transferase</keyword>
<evidence type="ECO:0000256" key="4">
    <source>
        <dbReference type="ARBA" id="ARBA00022679"/>
    </source>
</evidence>
<dbReference type="OrthoDB" id="9801955at2"/>
<gene>
    <name evidence="8" type="ordered locus">Plut_1802</name>
</gene>
<reference evidence="9" key="1">
    <citation type="submission" date="2005-08" db="EMBL/GenBank/DDBJ databases">
        <title>Complete sequence of Pelodictyon luteolum DSM 273.</title>
        <authorList>
            <consortium name="US DOE Joint Genome Institute"/>
            <person name="Copeland A."/>
            <person name="Lucas S."/>
            <person name="Lapidus A."/>
            <person name="Barry K."/>
            <person name="Detter J.C."/>
            <person name="Glavina T."/>
            <person name="Hammon N."/>
            <person name="Israni S."/>
            <person name="Pitluck S."/>
            <person name="Bryant D."/>
            <person name="Schmutz J."/>
            <person name="Larimer F."/>
            <person name="Land M."/>
            <person name="Kyrpides N."/>
            <person name="Ivanova N."/>
            <person name="Richardson P."/>
        </authorList>
    </citation>
    <scope>NUCLEOTIDE SEQUENCE [LARGE SCALE GENOMIC DNA]</scope>
    <source>
        <strain evidence="9">DSM 273 / BCRC 81028 / 2530</strain>
    </source>
</reference>